<evidence type="ECO:0000313" key="3">
    <source>
        <dbReference type="Proteomes" id="UP000320806"/>
    </source>
</evidence>
<protein>
    <recommendedName>
        <fullName evidence="4">Methyltransferase family protein</fullName>
    </recommendedName>
</protein>
<proteinExistence type="predicted"/>
<dbReference type="RefSeq" id="WP_141929055.1">
    <property type="nucleotide sequence ID" value="NZ_BAABCI010000036.1"/>
</dbReference>
<dbReference type="AlphaFoldDB" id="A0A542EJK1"/>
<sequence>MSGDENGAEKVLRLPGSMQNWSDLDRGPAGSGAAARSIVREFVAGAQNVAIVGPHCADLITGIADVVPRLTVIVRSVVDSATIGDLLQDTPNARVIATDLTLAAPQETYDLVIALDDVHRVCSLETDPNTWQQMFDLITGLVAEGGRLVFVTENELGLHRMTAVRSRFTSNEDSDWSPTETFDRSRPRDPGALTAAVRAAGLTALRGGVVLPTWEDQSVWVAGGDELDDAGHAILGALTLGSPTFRQVGSDPTRLTRAAVLAQRLPQVGSGWWVVAGRGVAGDPQVTRITASASDGSTTAFCFDGGRVLRDDESVTVPADGRAFGEELLDAAADGDLSVMRSMVRMLVGYVDEHADEGSVDIEHADARPDNLLLSKSGLYPVTRAAAAAPRDEVIWRSLADFVQVIRARGARHPWPSATDDRTMFASLAAMAGVELPEDVDEWVLPAEDEGRAPVADVSGLIAVVERLTETNKALASRATWYEQRLASTERDLKMRTERHRAQLATAARQQEVLRGSAEDLRRSLTYRLGNAVLGPVRNLRNSTRGD</sequence>
<feature type="region of interest" description="Disordered" evidence="1">
    <location>
        <begin position="170"/>
        <end position="189"/>
    </location>
</feature>
<dbReference type="Gene3D" id="3.40.50.150">
    <property type="entry name" value="Vaccinia Virus protein VP39"/>
    <property type="match status" value="1"/>
</dbReference>
<dbReference type="InterPro" id="IPR029063">
    <property type="entry name" value="SAM-dependent_MTases_sf"/>
</dbReference>
<reference evidence="2 3" key="1">
    <citation type="submission" date="2019-06" db="EMBL/GenBank/DDBJ databases">
        <title>Sequencing the genomes of 1000 actinobacteria strains.</title>
        <authorList>
            <person name="Klenk H.-P."/>
        </authorList>
    </citation>
    <scope>NUCLEOTIDE SEQUENCE [LARGE SCALE GENOMIC DNA]</scope>
    <source>
        <strain evidence="2 3">DSM 19828</strain>
    </source>
</reference>
<dbReference type="EMBL" id="VFMO01000001">
    <property type="protein sequence ID" value="TQJ15523.1"/>
    <property type="molecule type" value="Genomic_DNA"/>
</dbReference>
<keyword evidence="3" id="KW-1185">Reference proteome</keyword>
<dbReference type="Proteomes" id="UP000320806">
    <property type="component" value="Unassembled WGS sequence"/>
</dbReference>
<evidence type="ECO:0000256" key="1">
    <source>
        <dbReference type="SAM" id="MobiDB-lite"/>
    </source>
</evidence>
<name>A0A542EJK1_9MICO</name>
<dbReference type="OrthoDB" id="3755682at2"/>
<dbReference type="SUPFAM" id="SSF53335">
    <property type="entry name" value="S-adenosyl-L-methionine-dependent methyltransferases"/>
    <property type="match status" value="1"/>
</dbReference>
<comment type="caution">
    <text evidence="2">The sequence shown here is derived from an EMBL/GenBank/DDBJ whole genome shotgun (WGS) entry which is preliminary data.</text>
</comment>
<evidence type="ECO:0008006" key="4">
    <source>
        <dbReference type="Google" id="ProtNLM"/>
    </source>
</evidence>
<accession>A0A542EJK1</accession>
<evidence type="ECO:0000313" key="2">
    <source>
        <dbReference type="EMBL" id="TQJ15523.1"/>
    </source>
</evidence>
<gene>
    <name evidence="2" type="ORF">FB459_3079</name>
</gene>
<organism evidence="2 3">
    <name type="scientific">Yimella lutea</name>
    <dbReference type="NCBI Taxonomy" id="587872"/>
    <lineage>
        <taxon>Bacteria</taxon>
        <taxon>Bacillati</taxon>
        <taxon>Actinomycetota</taxon>
        <taxon>Actinomycetes</taxon>
        <taxon>Micrococcales</taxon>
        <taxon>Dermacoccaceae</taxon>
        <taxon>Yimella</taxon>
    </lineage>
</organism>
<feature type="compositionally biased region" description="Polar residues" evidence="1">
    <location>
        <begin position="170"/>
        <end position="180"/>
    </location>
</feature>